<sequence>MTASRAIVPAEGRRFRIVTPLFIPLLSSQGPVTWRERGLRLEALHRCSFGKTSLLCPVRIPEADNKANVVSALNQT</sequence>
<organism evidence="1 2">
    <name type="scientific">Pleurodeles waltl</name>
    <name type="common">Iberian ribbed newt</name>
    <dbReference type="NCBI Taxonomy" id="8319"/>
    <lineage>
        <taxon>Eukaryota</taxon>
        <taxon>Metazoa</taxon>
        <taxon>Chordata</taxon>
        <taxon>Craniata</taxon>
        <taxon>Vertebrata</taxon>
        <taxon>Euteleostomi</taxon>
        <taxon>Amphibia</taxon>
        <taxon>Batrachia</taxon>
        <taxon>Caudata</taxon>
        <taxon>Salamandroidea</taxon>
        <taxon>Salamandridae</taxon>
        <taxon>Pleurodelinae</taxon>
        <taxon>Pleurodeles</taxon>
    </lineage>
</organism>
<dbReference type="EMBL" id="JANPWB010000016">
    <property type="protein sequence ID" value="KAJ1081111.1"/>
    <property type="molecule type" value="Genomic_DNA"/>
</dbReference>
<dbReference type="AlphaFoldDB" id="A0AAV7KP54"/>
<evidence type="ECO:0000313" key="1">
    <source>
        <dbReference type="EMBL" id="KAJ1081111.1"/>
    </source>
</evidence>
<reference evidence="1" key="1">
    <citation type="journal article" date="2022" name="bioRxiv">
        <title>Sequencing and chromosome-scale assembly of the giantPleurodeles waltlgenome.</title>
        <authorList>
            <person name="Brown T."/>
            <person name="Elewa A."/>
            <person name="Iarovenko S."/>
            <person name="Subramanian E."/>
            <person name="Araus A.J."/>
            <person name="Petzold A."/>
            <person name="Susuki M."/>
            <person name="Suzuki K.-i.T."/>
            <person name="Hayashi T."/>
            <person name="Toyoda A."/>
            <person name="Oliveira C."/>
            <person name="Osipova E."/>
            <person name="Leigh N.D."/>
            <person name="Simon A."/>
            <person name="Yun M.H."/>
        </authorList>
    </citation>
    <scope>NUCLEOTIDE SEQUENCE</scope>
    <source>
        <strain evidence="1">20211129_DDA</strain>
        <tissue evidence="1">Liver</tissue>
    </source>
</reference>
<accession>A0AAV7KP54</accession>
<keyword evidence="2" id="KW-1185">Reference proteome</keyword>
<proteinExistence type="predicted"/>
<comment type="caution">
    <text evidence="1">The sequence shown here is derived from an EMBL/GenBank/DDBJ whole genome shotgun (WGS) entry which is preliminary data.</text>
</comment>
<protein>
    <submittedName>
        <fullName evidence="1">Uncharacterized protein</fullName>
    </submittedName>
</protein>
<name>A0AAV7KP54_PLEWA</name>
<dbReference type="Proteomes" id="UP001066276">
    <property type="component" value="Chromosome 12"/>
</dbReference>
<gene>
    <name evidence="1" type="ORF">NDU88_001295</name>
</gene>
<evidence type="ECO:0000313" key="2">
    <source>
        <dbReference type="Proteomes" id="UP001066276"/>
    </source>
</evidence>